<keyword evidence="2" id="KW-1185">Reference proteome</keyword>
<name>A0ABY1Q1Z1_9SPHN</name>
<dbReference type="SUPFAM" id="SSF53474">
    <property type="entry name" value="alpha/beta-Hydrolases"/>
    <property type="match status" value="1"/>
</dbReference>
<dbReference type="Gene3D" id="3.40.50.1820">
    <property type="entry name" value="alpha/beta hydrolase"/>
    <property type="match status" value="1"/>
</dbReference>
<dbReference type="EMBL" id="FXUI01000002">
    <property type="protein sequence ID" value="SMP56160.1"/>
    <property type="molecule type" value="Genomic_DNA"/>
</dbReference>
<evidence type="ECO:0000313" key="1">
    <source>
        <dbReference type="EMBL" id="SMP56160.1"/>
    </source>
</evidence>
<accession>A0ABY1Q1Z1</accession>
<proteinExistence type="predicted"/>
<gene>
    <name evidence="1" type="ORF">SAMN06296065_10294</name>
</gene>
<reference evidence="1 2" key="1">
    <citation type="submission" date="2017-05" db="EMBL/GenBank/DDBJ databases">
        <authorList>
            <person name="Varghese N."/>
            <person name="Submissions S."/>
        </authorList>
    </citation>
    <scope>NUCLEOTIDE SEQUENCE [LARGE SCALE GENOMIC DNA]</scope>
    <source>
        <strain evidence="1 2">SM16</strain>
    </source>
</reference>
<protein>
    <submittedName>
        <fullName evidence="1">Uncharacterized protein</fullName>
    </submittedName>
</protein>
<sequence length="230" mass="24774">MEVRGVVTPASWSYPLPAGGIREEFAICCDASGPVRLLIVPALFEEGNKLRRLTVRVMRNLADAGIDTFLPDLPGCNESLQDLAQQEPADWLDAAMAAARHFGATHTLGIRGGCMFTPRNLPALHYAPVKAETIMRQMYRARVLSAREAGRDETREALAEIAMTQGITLSGYSLGADFCRHFGTMAPTPGAARIPQEDIGGSGLWLRAEPDDSPAQAATLASRIVQALSQ</sequence>
<dbReference type="InterPro" id="IPR029058">
    <property type="entry name" value="AB_hydrolase_fold"/>
</dbReference>
<dbReference type="Proteomes" id="UP001157910">
    <property type="component" value="Unassembled WGS sequence"/>
</dbReference>
<organism evidence="1 2">
    <name type="scientific">Novosphingobium panipatense</name>
    <dbReference type="NCBI Taxonomy" id="428991"/>
    <lineage>
        <taxon>Bacteria</taxon>
        <taxon>Pseudomonadati</taxon>
        <taxon>Pseudomonadota</taxon>
        <taxon>Alphaproteobacteria</taxon>
        <taxon>Sphingomonadales</taxon>
        <taxon>Sphingomonadaceae</taxon>
        <taxon>Novosphingobium</taxon>
    </lineage>
</organism>
<comment type="caution">
    <text evidence="1">The sequence shown here is derived from an EMBL/GenBank/DDBJ whole genome shotgun (WGS) entry which is preliminary data.</text>
</comment>
<dbReference type="RefSeq" id="WP_283405170.1">
    <property type="nucleotide sequence ID" value="NZ_FXUI01000002.1"/>
</dbReference>
<evidence type="ECO:0000313" key="2">
    <source>
        <dbReference type="Proteomes" id="UP001157910"/>
    </source>
</evidence>